<accession>A0ABW2U1P4</accession>
<dbReference type="RefSeq" id="WP_380206158.1">
    <property type="nucleotide sequence ID" value="NZ_JBHTEK010000001.1"/>
</dbReference>
<gene>
    <name evidence="1" type="ORF">ACFQT0_08120</name>
</gene>
<comment type="caution">
    <text evidence="1">The sequence shown here is derived from an EMBL/GenBank/DDBJ whole genome shotgun (WGS) entry which is preliminary data.</text>
</comment>
<organism evidence="1 2">
    <name type="scientific">Hymenobacter humi</name>
    <dbReference type="NCBI Taxonomy" id="1411620"/>
    <lineage>
        <taxon>Bacteria</taxon>
        <taxon>Pseudomonadati</taxon>
        <taxon>Bacteroidota</taxon>
        <taxon>Cytophagia</taxon>
        <taxon>Cytophagales</taxon>
        <taxon>Hymenobacteraceae</taxon>
        <taxon>Hymenobacter</taxon>
    </lineage>
</organism>
<keyword evidence="2" id="KW-1185">Reference proteome</keyword>
<evidence type="ECO:0000313" key="2">
    <source>
        <dbReference type="Proteomes" id="UP001596513"/>
    </source>
</evidence>
<reference evidence="2" key="1">
    <citation type="journal article" date="2019" name="Int. J. Syst. Evol. Microbiol.">
        <title>The Global Catalogue of Microorganisms (GCM) 10K type strain sequencing project: providing services to taxonomists for standard genome sequencing and annotation.</title>
        <authorList>
            <consortium name="The Broad Institute Genomics Platform"/>
            <consortium name="The Broad Institute Genome Sequencing Center for Infectious Disease"/>
            <person name="Wu L."/>
            <person name="Ma J."/>
        </authorList>
    </citation>
    <scope>NUCLEOTIDE SEQUENCE [LARGE SCALE GENOMIC DNA]</scope>
    <source>
        <strain evidence="2">JCM 19635</strain>
    </source>
</reference>
<evidence type="ECO:0008006" key="3">
    <source>
        <dbReference type="Google" id="ProtNLM"/>
    </source>
</evidence>
<name>A0ABW2U1P4_9BACT</name>
<protein>
    <recommendedName>
        <fullName evidence="3">Transposase</fullName>
    </recommendedName>
</protein>
<evidence type="ECO:0000313" key="1">
    <source>
        <dbReference type="EMBL" id="MFC7667378.1"/>
    </source>
</evidence>
<dbReference type="Proteomes" id="UP001596513">
    <property type="component" value="Unassembled WGS sequence"/>
</dbReference>
<dbReference type="EMBL" id="JBHTEK010000001">
    <property type="protein sequence ID" value="MFC7667378.1"/>
    <property type="molecule type" value="Genomic_DNA"/>
</dbReference>
<sequence length="96" mass="11425">MLTDELRQSIRAAKQNWQHAAYSLARLTNYCGHWVRHGGWYPDRKLRLYDRRLGRWTGLLLHERYEVHPGHTTGQARRRRPALQLPFHCAARQPAQ</sequence>
<proteinExistence type="predicted"/>